<name>A0ABN6JZR6_9BURK</name>
<sequence>MRIGDLSNIRRLFDRLPWAAMSCSAVVGPLPTSNDFDIYVDTKIGAAVDSINDLYVT</sequence>
<dbReference type="Proteomes" id="UP001319874">
    <property type="component" value="Chromosome 4"/>
</dbReference>
<dbReference type="EMBL" id="AP024958">
    <property type="protein sequence ID" value="BCZ85323.1"/>
    <property type="molecule type" value="Genomic_DNA"/>
</dbReference>
<organism evidence="1 2">
    <name type="scientific">Paraburkholderia terrae</name>
    <dbReference type="NCBI Taxonomy" id="311230"/>
    <lineage>
        <taxon>Bacteria</taxon>
        <taxon>Pseudomonadati</taxon>
        <taxon>Pseudomonadota</taxon>
        <taxon>Betaproteobacteria</taxon>
        <taxon>Burkholderiales</taxon>
        <taxon>Burkholderiaceae</taxon>
        <taxon>Paraburkholderia</taxon>
    </lineage>
</organism>
<reference evidence="1 2" key="1">
    <citation type="journal article" date="2022" name="Front. Microbiol.">
        <title>Identification and characterization of a novel class of self-sufficient cytochrome P450 hydroxylase involved in cyclohexanecarboxylate degradation in Paraburkholderia terrae strain KU-64.</title>
        <authorList>
            <person name="Yamamoto T."/>
            <person name="Hasegawa Y."/>
            <person name="Iwaki H."/>
        </authorList>
    </citation>
    <scope>NUCLEOTIDE SEQUENCE [LARGE SCALE GENOMIC DNA]</scope>
    <source>
        <strain evidence="1 2">KU-64</strain>
    </source>
</reference>
<evidence type="ECO:0000313" key="1">
    <source>
        <dbReference type="EMBL" id="BCZ85323.1"/>
    </source>
</evidence>
<evidence type="ECO:0000313" key="2">
    <source>
        <dbReference type="Proteomes" id="UP001319874"/>
    </source>
</evidence>
<keyword evidence="2" id="KW-1185">Reference proteome</keyword>
<proteinExistence type="predicted"/>
<gene>
    <name evidence="1" type="ORF">PTKU64_89980</name>
</gene>
<protein>
    <submittedName>
        <fullName evidence="1">Uncharacterized protein</fullName>
    </submittedName>
</protein>
<accession>A0ABN6JZR6</accession>